<gene>
    <name evidence="1" type="ORF">PMACD_LOCUS15239</name>
</gene>
<accession>A0A821XR14</accession>
<dbReference type="Proteomes" id="UP000663880">
    <property type="component" value="Unassembled WGS sequence"/>
</dbReference>
<dbReference type="OrthoDB" id="7902892at2759"/>
<organism evidence="1 2">
    <name type="scientific">Pieris macdunnoughi</name>
    <dbReference type="NCBI Taxonomy" id="345717"/>
    <lineage>
        <taxon>Eukaryota</taxon>
        <taxon>Metazoa</taxon>
        <taxon>Ecdysozoa</taxon>
        <taxon>Arthropoda</taxon>
        <taxon>Hexapoda</taxon>
        <taxon>Insecta</taxon>
        <taxon>Pterygota</taxon>
        <taxon>Neoptera</taxon>
        <taxon>Endopterygota</taxon>
        <taxon>Lepidoptera</taxon>
        <taxon>Glossata</taxon>
        <taxon>Ditrysia</taxon>
        <taxon>Papilionoidea</taxon>
        <taxon>Pieridae</taxon>
        <taxon>Pierinae</taxon>
        <taxon>Pieris</taxon>
    </lineage>
</organism>
<dbReference type="AlphaFoldDB" id="A0A821XR14"/>
<dbReference type="PANTHER" id="PTHR47326">
    <property type="entry name" value="TRANSPOSABLE ELEMENT TC3 TRANSPOSASE-LIKE PROTEIN"/>
    <property type="match status" value="1"/>
</dbReference>
<evidence type="ECO:0000313" key="1">
    <source>
        <dbReference type="EMBL" id="CAF4946657.1"/>
    </source>
</evidence>
<protein>
    <submittedName>
        <fullName evidence="1">Uncharacterized protein</fullName>
    </submittedName>
</protein>
<proteinExistence type="predicted"/>
<dbReference type="Gene3D" id="3.30.420.10">
    <property type="entry name" value="Ribonuclease H-like superfamily/Ribonuclease H"/>
    <property type="match status" value="1"/>
</dbReference>
<dbReference type="PANTHER" id="PTHR47326:SF1">
    <property type="entry name" value="HTH PSQ-TYPE DOMAIN-CONTAINING PROTEIN"/>
    <property type="match status" value="1"/>
</dbReference>
<evidence type="ECO:0000313" key="2">
    <source>
        <dbReference type="Proteomes" id="UP000663880"/>
    </source>
</evidence>
<reference evidence="1" key="1">
    <citation type="submission" date="2021-02" db="EMBL/GenBank/DDBJ databases">
        <authorList>
            <person name="Steward A R."/>
        </authorList>
    </citation>
    <scope>NUCLEOTIDE SEQUENCE</scope>
</reference>
<name>A0A821XR14_9NEOP</name>
<dbReference type="EMBL" id="CAJOBZ010000070">
    <property type="protein sequence ID" value="CAF4946657.1"/>
    <property type="molecule type" value="Genomic_DNA"/>
</dbReference>
<comment type="caution">
    <text evidence="1">The sequence shown here is derived from an EMBL/GenBank/DDBJ whole genome shotgun (WGS) entry which is preliminary data.</text>
</comment>
<dbReference type="GO" id="GO:0003676">
    <property type="term" value="F:nucleic acid binding"/>
    <property type="evidence" value="ECO:0007669"/>
    <property type="project" value="InterPro"/>
</dbReference>
<keyword evidence="2" id="KW-1185">Reference proteome</keyword>
<sequence>MEEVPEEVRESHWLQNDGCPAHYGTNVRAYLNATYPNKWIGRLGPILWPPRSSDLNPLDLFYWGCLKEEVYSKKNSNLEELRSRVQEGVSKINERRYARYLSRAFIRRCRACIRVGGRQFEHQL</sequence>
<dbReference type="InterPro" id="IPR036397">
    <property type="entry name" value="RNaseH_sf"/>
</dbReference>